<evidence type="ECO:0000313" key="2">
    <source>
        <dbReference type="Proteomes" id="UP001056120"/>
    </source>
</evidence>
<comment type="caution">
    <text evidence="1">The sequence shown here is derived from an EMBL/GenBank/DDBJ whole genome shotgun (WGS) entry which is preliminary data.</text>
</comment>
<proteinExistence type="predicted"/>
<accession>A0ACB9G1B1</accession>
<protein>
    <submittedName>
        <fullName evidence="1">Uncharacterized protein</fullName>
    </submittedName>
</protein>
<reference evidence="2" key="1">
    <citation type="journal article" date="2022" name="Mol. Ecol. Resour.">
        <title>The genomes of chicory, endive, great burdock and yacon provide insights into Asteraceae palaeo-polyploidization history and plant inulin production.</title>
        <authorList>
            <person name="Fan W."/>
            <person name="Wang S."/>
            <person name="Wang H."/>
            <person name="Wang A."/>
            <person name="Jiang F."/>
            <person name="Liu H."/>
            <person name="Zhao H."/>
            <person name="Xu D."/>
            <person name="Zhang Y."/>
        </authorList>
    </citation>
    <scope>NUCLEOTIDE SEQUENCE [LARGE SCALE GENOMIC DNA]</scope>
    <source>
        <strain evidence="2">cv. Yunnan</strain>
    </source>
</reference>
<organism evidence="1 2">
    <name type="scientific">Smallanthus sonchifolius</name>
    <dbReference type="NCBI Taxonomy" id="185202"/>
    <lineage>
        <taxon>Eukaryota</taxon>
        <taxon>Viridiplantae</taxon>
        <taxon>Streptophyta</taxon>
        <taxon>Embryophyta</taxon>
        <taxon>Tracheophyta</taxon>
        <taxon>Spermatophyta</taxon>
        <taxon>Magnoliopsida</taxon>
        <taxon>eudicotyledons</taxon>
        <taxon>Gunneridae</taxon>
        <taxon>Pentapetalae</taxon>
        <taxon>asterids</taxon>
        <taxon>campanulids</taxon>
        <taxon>Asterales</taxon>
        <taxon>Asteraceae</taxon>
        <taxon>Asteroideae</taxon>
        <taxon>Heliantheae alliance</taxon>
        <taxon>Millerieae</taxon>
        <taxon>Smallanthus</taxon>
    </lineage>
</organism>
<reference evidence="1 2" key="2">
    <citation type="journal article" date="2022" name="Mol. Ecol. Resour.">
        <title>The genomes of chicory, endive, great burdock and yacon provide insights into Asteraceae paleo-polyploidization history and plant inulin production.</title>
        <authorList>
            <person name="Fan W."/>
            <person name="Wang S."/>
            <person name="Wang H."/>
            <person name="Wang A."/>
            <person name="Jiang F."/>
            <person name="Liu H."/>
            <person name="Zhao H."/>
            <person name="Xu D."/>
            <person name="Zhang Y."/>
        </authorList>
    </citation>
    <scope>NUCLEOTIDE SEQUENCE [LARGE SCALE GENOMIC DNA]</scope>
    <source>
        <strain evidence="2">cv. Yunnan</strain>
        <tissue evidence="1">Leaves</tissue>
    </source>
</reference>
<gene>
    <name evidence="1" type="ORF">L1987_46980</name>
</gene>
<evidence type="ECO:0000313" key="1">
    <source>
        <dbReference type="EMBL" id="KAI3777184.1"/>
    </source>
</evidence>
<name>A0ACB9G1B1_9ASTR</name>
<dbReference type="Proteomes" id="UP001056120">
    <property type="component" value="Linkage Group LG15"/>
</dbReference>
<keyword evidence="2" id="KW-1185">Reference proteome</keyword>
<sequence>MDGVEDNEGDDEDDGDEGGDGGEGGAGQANLNQEGEQPVNAGNNQVPDGETENEVPVVNETETVKDSDQDKKVGSSLNENELAKE</sequence>
<dbReference type="EMBL" id="CM042032">
    <property type="protein sequence ID" value="KAI3777184.1"/>
    <property type="molecule type" value="Genomic_DNA"/>
</dbReference>